<evidence type="ECO:0000313" key="2">
    <source>
        <dbReference type="Proteomes" id="UP001459277"/>
    </source>
</evidence>
<dbReference type="Proteomes" id="UP001459277">
    <property type="component" value="Unassembled WGS sequence"/>
</dbReference>
<comment type="caution">
    <text evidence="1">The sequence shown here is derived from an EMBL/GenBank/DDBJ whole genome shotgun (WGS) entry which is preliminary data.</text>
</comment>
<reference evidence="1 2" key="1">
    <citation type="submission" date="2024-01" db="EMBL/GenBank/DDBJ databases">
        <title>A telomere-to-telomere, gap-free genome of sweet tea (Lithocarpus litseifolius).</title>
        <authorList>
            <person name="Zhou J."/>
        </authorList>
    </citation>
    <scope>NUCLEOTIDE SEQUENCE [LARGE SCALE GENOMIC DNA]</scope>
    <source>
        <strain evidence="1">Zhou-2022a</strain>
        <tissue evidence="1">Leaf</tissue>
    </source>
</reference>
<gene>
    <name evidence="1" type="ORF">SO802_025495</name>
</gene>
<dbReference type="AlphaFoldDB" id="A0AAW2C2F6"/>
<dbReference type="EMBL" id="JAZDWU010000009">
    <property type="protein sequence ID" value="KAK9990510.1"/>
    <property type="molecule type" value="Genomic_DNA"/>
</dbReference>
<accession>A0AAW2C2F6</accession>
<proteinExistence type="predicted"/>
<keyword evidence="2" id="KW-1185">Reference proteome</keyword>
<evidence type="ECO:0000313" key="1">
    <source>
        <dbReference type="EMBL" id="KAK9990510.1"/>
    </source>
</evidence>
<name>A0AAW2C2F6_9ROSI</name>
<sequence length="141" mass="15797">MKFSGFRDSDLAGFHGGRVSLVTIPIFEAFSKVTVPYLRPFLRPIFLSNNNVEVLMLDASLIAYNLNENTHGTIFKPRRGKEIEEQLIMCNLNDEHDNLRSIFCNPTPVIAVATYVESLYSLDCSDVQPGVGLYKGNIGRL</sequence>
<protein>
    <submittedName>
        <fullName evidence="1">Uncharacterized protein</fullName>
    </submittedName>
</protein>
<organism evidence="1 2">
    <name type="scientific">Lithocarpus litseifolius</name>
    <dbReference type="NCBI Taxonomy" id="425828"/>
    <lineage>
        <taxon>Eukaryota</taxon>
        <taxon>Viridiplantae</taxon>
        <taxon>Streptophyta</taxon>
        <taxon>Embryophyta</taxon>
        <taxon>Tracheophyta</taxon>
        <taxon>Spermatophyta</taxon>
        <taxon>Magnoliopsida</taxon>
        <taxon>eudicotyledons</taxon>
        <taxon>Gunneridae</taxon>
        <taxon>Pentapetalae</taxon>
        <taxon>rosids</taxon>
        <taxon>fabids</taxon>
        <taxon>Fagales</taxon>
        <taxon>Fagaceae</taxon>
        <taxon>Lithocarpus</taxon>
    </lineage>
</organism>